<organism evidence="3">
    <name type="scientific">Spongospora subterranea</name>
    <dbReference type="NCBI Taxonomy" id="70186"/>
    <lineage>
        <taxon>Eukaryota</taxon>
        <taxon>Sar</taxon>
        <taxon>Rhizaria</taxon>
        <taxon>Endomyxa</taxon>
        <taxon>Phytomyxea</taxon>
        <taxon>Plasmodiophorida</taxon>
        <taxon>Plasmodiophoridae</taxon>
        <taxon>Spongospora</taxon>
    </lineage>
</organism>
<feature type="compositionally biased region" description="Basic and acidic residues" evidence="1">
    <location>
        <begin position="161"/>
        <end position="185"/>
    </location>
</feature>
<dbReference type="InterPro" id="IPR039207">
    <property type="entry name" value="MMTAG2-like"/>
</dbReference>
<dbReference type="PANTHER" id="PTHR14580:SF0">
    <property type="entry name" value="MULTIPLE MYELOMA TUMOR-ASSOCIATED PROTEIN 2"/>
    <property type="match status" value="1"/>
</dbReference>
<dbReference type="EMBL" id="HACM01009892">
    <property type="protein sequence ID" value="CRZ10334.1"/>
    <property type="molecule type" value="Transcribed_RNA"/>
</dbReference>
<proteinExistence type="predicted"/>
<feature type="region of interest" description="Disordered" evidence="1">
    <location>
        <begin position="157"/>
        <end position="264"/>
    </location>
</feature>
<name>A0A0H5RNN3_9EUKA</name>
<dbReference type="Pfam" id="PF10159">
    <property type="entry name" value="MMtag"/>
    <property type="match status" value="1"/>
</dbReference>
<protein>
    <recommendedName>
        <fullName evidence="2">Multiple myeloma tumor-associated protein 2-like N-terminal domain-containing protein</fullName>
    </recommendedName>
</protein>
<reference evidence="3" key="1">
    <citation type="submission" date="2015-04" db="EMBL/GenBank/DDBJ databases">
        <title>The genome sequence of the plant pathogenic Rhizarian Plasmodiophora brassicae reveals insights in its biotrophic life cycle and the origin of chitin synthesis.</title>
        <authorList>
            <person name="Schwelm A."/>
            <person name="Fogelqvist J."/>
            <person name="Knaust A."/>
            <person name="Julke S."/>
            <person name="Lilja T."/>
            <person name="Dhandapani V."/>
            <person name="Bonilla-Rosso G."/>
            <person name="Karlsson M."/>
            <person name="Shevchenko A."/>
            <person name="Choi S.R."/>
            <person name="Kim H.G."/>
            <person name="Park J.Y."/>
            <person name="Lim Y.P."/>
            <person name="Ludwig-Muller J."/>
            <person name="Dixelius C."/>
        </authorList>
    </citation>
    <scope>NUCLEOTIDE SEQUENCE</scope>
    <source>
        <tissue evidence="3">Potato root galls</tissue>
    </source>
</reference>
<evidence type="ECO:0000313" key="3">
    <source>
        <dbReference type="EMBL" id="CRZ10334.1"/>
    </source>
</evidence>
<feature type="domain" description="Multiple myeloma tumor-associated protein 2-like N-terminal" evidence="2">
    <location>
        <begin position="9"/>
        <end position="86"/>
    </location>
</feature>
<evidence type="ECO:0000259" key="2">
    <source>
        <dbReference type="Pfam" id="PF10159"/>
    </source>
</evidence>
<accession>A0A0H5RNN3</accession>
<sequence length="264" mass="30882">MYSGPCRGGVRGGADRFKWEDVKSDKYRENYLGHSVKAPLGRWQKGRDLTWYAKDKKTGSYIGDEERMMLDMVKQHEQEMLLEQIGARPKKPRQSAEQVESTKLKEILARGQIDRDEKFDVERVPGLGCGPSLHHSVMGPVEQVIATDWADEAVTNLQAGTEDKSLSDETLRKREKEQRKEERREKREKKASRRAMRQRHDSPEPSKQTRRASPDATEHSHRTHKNSDRDRNRSSKHASERSRYRDDYDRDSYKKRGRYDSPNR</sequence>
<dbReference type="InterPro" id="IPR019315">
    <property type="entry name" value="MMTA2_N"/>
</dbReference>
<evidence type="ECO:0000256" key="1">
    <source>
        <dbReference type="SAM" id="MobiDB-lite"/>
    </source>
</evidence>
<feature type="compositionally biased region" description="Basic residues" evidence="1">
    <location>
        <begin position="186"/>
        <end position="197"/>
    </location>
</feature>
<dbReference type="AlphaFoldDB" id="A0A0H5RNN3"/>
<dbReference type="PANTHER" id="PTHR14580">
    <property type="entry name" value="MULTIPLE MYELOMA TUMOR-ASSOCIATED PROTEIN 2 FAMILY MEMBER"/>
    <property type="match status" value="1"/>
</dbReference>
<feature type="compositionally biased region" description="Basic and acidic residues" evidence="1">
    <location>
        <begin position="212"/>
        <end position="264"/>
    </location>
</feature>